<keyword evidence="10" id="KW-0687">Ribonucleoprotein</keyword>
<dbReference type="GO" id="GO:0005576">
    <property type="term" value="C:extracellular region"/>
    <property type="evidence" value="ECO:0007669"/>
    <property type="project" value="UniProtKB-SubCell"/>
</dbReference>
<evidence type="ECO:0000256" key="4">
    <source>
        <dbReference type="ARBA" id="ARBA00022529"/>
    </source>
</evidence>
<feature type="coiled-coil region" evidence="8">
    <location>
        <begin position="44"/>
        <end position="75"/>
    </location>
</feature>
<feature type="domain" description="Large ribosomal subunit protein uL30 N-terminal eukaryotes" evidence="9">
    <location>
        <begin position="11"/>
        <end position="81"/>
    </location>
</feature>
<evidence type="ECO:0000256" key="6">
    <source>
        <dbReference type="ARBA" id="ARBA00022729"/>
    </source>
</evidence>
<dbReference type="GO" id="GO:0031640">
    <property type="term" value="P:killing of cells of another organism"/>
    <property type="evidence" value="ECO:0007669"/>
    <property type="project" value="UniProtKB-KW"/>
</dbReference>
<evidence type="ECO:0000259" key="9">
    <source>
        <dbReference type="Pfam" id="PF08079"/>
    </source>
</evidence>
<keyword evidence="11" id="KW-1185">Reference proteome</keyword>
<evidence type="ECO:0000313" key="11">
    <source>
        <dbReference type="Proteomes" id="UP001289374"/>
    </source>
</evidence>
<accession>A0AAE1WEU0</accession>
<evidence type="ECO:0000256" key="5">
    <source>
        <dbReference type="ARBA" id="ARBA00022577"/>
    </source>
</evidence>
<dbReference type="GO" id="GO:0003723">
    <property type="term" value="F:RNA binding"/>
    <property type="evidence" value="ECO:0007669"/>
    <property type="project" value="TreeGrafter"/>
</dbReference>
<evidence type="ECO:0000256" key="1">
    <source>
        <dbReference type="ARBA" id="ARBA00004613"/>
    </source>
</evidence>
<comment type="caution">
    <text evidence="10">The sequence shown here is derived from an EMBL/GenBank/DDBJ whole genome shotgun (WGS) entry which is preliminary data.</text>
</comment>
<evidence type="ECO:0000256" key="7">
    <source>
        <dbReference type="ARBA" id="ARBA00022821"/>
    </source>
</evidence>
<dbReference type="InterPro" id="IPR039699">
    <property type="entry name" value="Ribosomal_uL30"/>
</dbReference>
<dbReference type="Pfam" id="PF10868">
    <property type="entry name" value="Defensin_like"/>
    <property type="match status" value="1"/>
</dbReference>
<evidence type="ECO:0000256" key="8">
    <source>
        <dbReference type="SAM" id="Coils"/>
    </source>
</evidence>
<evidence type="ECO:0000256" key="2">
    <source>
        <dbReference type="ARBA" id="ARBA00006722"/>
    </source>
</evidence>
<comment type="subcellular location">
    <subcellularLocation>
        <location evidence="1">Secreted</location>
    </subcellularLocation>
</comment>
<keyword evidence="6" id="KW-0732">Signal</keyword>
<protein>
    <submittedName>
        <fullName evidence="10">60S ribosomal protein L7-4</fullName>
    </submittedName>
</protein>
<dbReference type="GO" id="GO:0003735">
    <property type="term" value="F:structural constituent of ribosome"/>
    <property type="evidence" value="ECO:0007669"/>
    <property type="project" value="TreeGrafter"/>
</dbReference>
<evidence type="ECO:0000256" key="3">
    <source>
        <dbReference type="ARBA" id="ARBA00022525"/>
    </source>
</evidence>
<dbReference type="GO" id="GO:0022625">
    <property type="term" value="C:cytosolic large ribosomal subunit"/>
    <property type="evidence" value="ECO:0007669"/>
    <property type="project" value="TreeGrafter"/>
</dbReference>
<keyword evidence="4" id="KW-0929">Antimicrobial</keyword>
<comment type="similarity">
    <text evidence="2">Belongs to the DEFL family.</text>
</comment>
<reference evidence="10" key="1">
    <citation type="submission" date="2020-06" db="EMBL/GenBank/DDBJ databases">
        <authorList>
            <person name="Li T."/>
            <person name="Hu X."/>
            <person name="Zhang T."/>
            <person name="Song X."/>
            <person name="Zhang H."/>
            <person name="Dai N."/>
            <person name="Sheng W."/>
            <person name="Hou X."/>
            <person name="Wei L."/>
        </authorList>
    </citation>
    <scope>NUCLEOTIDE SEQUENCE</scope>
    <source>
        <strain evidence="10">K16</strain>
        <tissue evidence="10">Leaf</tissue>
    </source>
</reference>
<dbReference type="InterPro" id="IPR022618">
    <property type="entry name" value="Defensin-like_20-28"/>
</dbReference>
<reference evidence="10" key="2">
    <citation type="journal article" date="2024" name="Plant">
        <title>Genomic evolution and insights into agronomic trait innovations of Sesamum species.</title>
        <authorList>
            <person name="Miao H."/>
            <person name="Wang L."/>
            <person name="Qu L."/>
            <person name="Liu H."/>
            <person name="Sun Y."/>
            <person name="Le M."/>
            <person name="Wang Q."/>
            <person name="Wei S."/>
            <person name="Zheng Y."/>
            <person name="Lin W."/>
            <person name="Duan Y."/>
            <person name="Cao H."/>
            <person name="Xiong S."/>
            <person name="Wang X."/>
            <person name="Wei L."/>
            <person name="Li C."/>
            <person name="Ma Q."/>
            <person name="Ju M."/>
            <person name="Zhao R."/>
            <person name="Li G."/>
            <person name="Mu C."/>
            <person name="Tian Q."/>
            <person name="Mei H."/>
            <person name="Zhang T."/>
            <person name="Gao T."/>
            <person name="Zhang H."/>
        </authorList>
    </citation>
    <scope>NUCLEOTIDE SEQUENCE</scope>
    <source>
        <strain evidence="10">K16</strain>
    </source>
</reference>
<dbReference type="Pfam" id="PF08079">
    <property type="entry name" value="Ribosomal_L30_N"/>
    <property type="match status" value="1"/>
</dbReference>
<organism evidence="10 11">
    <name type="scientific">Sesamum angolense</name>
    <dbReference type="NCBI Taxonomy" id="2727404"/>
    <lineage>
        <taxon>Eukaryota</taxon>
        <taxon>Viridiplantae</taxon>
        <taxon>Streptophyta</taxon>
        <taxon>Embryophyta</taxon>
        <taxon>Tracheophyta</taxon>
        <taxon>Spermatophyta</taxon>
        <taxon>Magnoliopsida</taxon>
        <taxon>eudicotyledons</taxon>
        <taxon>Gunneridae</taxon>
        <taxon>Pentapetalae</taxon>
        <taxon>asterids</taxon>
        <taxon>lamiids</taxon>
        <taxon>Lamiales</taxon>
        <taxon>Pedaliaceae</taxon>
        <taxon>Sesamum</taxon>
    </lineage>
</organism>
<dbReference type="GO" id="GO:0000463">
    <property type="term" value="P:maturation of LSU-rRNA from tricistronic rRNA transcript (SSU-rRNA, 5.8S rRNA, LSU-rRNA)"/>
    <property type="evidence" value="ECO:0007669"/>
    <property type="project" value="TreeGrafter"/>
</dbReference>
<evidence type="ECO:0000313" key="10">
    <source>
        <dbReference type="EMBL" id="KAK4391992.1"/>
    </source>
</evidence>
<keyword evidence="10" id="KW-0689">Ribosomal protein</keyword>
<name>A0AAE1WEU0_9LAMI</name>
<dbReference type="GO" id="GO:0050832">
    <property type="term" value="P:defense response to fungus"/>
    <property type="evidence" value="ECO:0007669"/>
    <property type="project" value="UniProtKB-KW"/>
</dbReference>
<proteinExistence type="inferred from homology"/>
<keyword evidence="5" id="KW-0295">Fungicide</keyword>
<gene>
    <name evidence="10" type="ORF">Sango_1977000</name>
</gene>
<keyword evidence="3" id="KW-0964">Secreted</keyword>
<sequence>MGEEVKGSVIVPESVLKKQKRAEEWALVKSKEVEVAKKQKVETRKLICQKARQYAKEYEEQEKELIHLKREARLKGGFYVNPEAKLLFIIRSVELMPCTRTKKILQLLRLRQVDYELFLRRLSVSYFVFYLNLWLPMTGVGEAWNNLHGRSYSRDHDCWTPLQGSEQLLMAIPLKAPLGIEEEEESLRRSVISFSIHGLYTLETPIQFCSNVENLPSVFSLVFHPLPEAPSGFFYCFLVAFWCEICVFRLQLHTIITIPDDMAIIKTLPILLMIIVSALFLGGKNVEGQGRCCREWPSLGDCRAGIDDSPDKDGKCWVYCVNDCTRGGVCKFRGGKNVCHCYC</sequence>
<dbReference type="AlphaFoldDB" id="A0AAE1WEU0"/>
<dbReference type="InterPro" id="IPR012988">
    <property type="entry name" value="Ribosomal_uL30_N_euk"/>
</dbReference>
<dbReference type="Proteomes" id="UP001289374">
    <property type="component" value="Unassembled WGS sequence"/>
</dbReference>
<keyword evidence="8" id="KW-0175">Coiled coil</keyword>
<dbReference type="PANTHER" id="PTHR11524:SF16">
    <property type="entry name" value="LARGE RIBOSOMAL SUBUNIT PROTEIN UL30"/>
    <property type="match status" value="1"/>
</dbReference>
<keyword evidence="7" id="KW-0611">Plant defense</keyword>
<dbReference type="EMBL" id="JACGWL010000011">
    <property type="protein sequence ID" value="KAK4391992.1"/>
    <property type="molecule type" value="Genomic_DNA"/>
</dbReference>
<dbReference type="PANTHER" id="PTHR11524">
    <property type="entry name" value="60S RIBOSOMAL PROTEIN L7"/>
    <property type="match status" value="1"/>
</dbReference>